<keyword evidence="2" id="KW-0539">Nucleus</keyword>
<feature type="region of interest" description="Disordered" evidence="4">
    <location>
        <begin position="673"/>
        <end position="698"/>
    </location>
</feature>
<keyword evidence="7" id="KW-1185">Reference proteome</keyword>
<dbReference type="Gene3D" id="4.10.240.10">
    <property type="entry name" value="Zn(2)-C6 fungal-type DNA-binding domain"/>
    <property type="match status" value="1"/>
</dbReference>
<comment type="caution">
    <text evidence="6">The sequence shown here is derived from an EMBL/GenBank/DDBJ whole genome shotgun (WGS) entry which is preliminary data.</text>
</comment>
<name>A0AAD9WBJ4_9HELO</name>
<dbReference type="AlphaFoldDB" id="A0AAD9WBJ4"/>
<evidence type="ECO:0000256" key="3">
    <source>
        <dbReference type="SAM" id="Coils"/>
    </source>
</evidence>
<dbReference type="SMART" id="SM00906">
    <property type="entry name" value="Fungal_trans"/>
    <property type="match status" value="1"/>
</dbReference>
<evidence type="ECO:0000256" key="2">
    <source>
        <dbReference type="ARBA" id="ARBA00023242"/>
    </source>
</evidence>
<dbReference type="CDD" id="cd12148">
    <property type="entry name" value="fungal_TF_MHR"/>
    <property type="match status" value="1"/>
</dbReference>
<keyword evidence="1" id="KW-0479">Metal-binding</keyword>
<gene>
    <name evidence="6" type="ORF">QTJ16_004827</name>
</gene>
<feature type="region of interest" description="Disordered" evidence="4">
    <location>
        <begin position="1"/>
        <end position="43"/>
    </location>
</feature>
<dbReference type="GO" id="GO:0008270">
    <property type="term" value="F:zinc ion binding"/>
    <property type="evidence" value="ECO:0007669"/>
    <property type="project" value="InterPro"/>
</dbReference>
<dbReference type="InterPro" id="IPR036864">
    <property type="entry name" value="Zn2-C6_fun-type_DNA-bd_sf"/>
</dbReference>
<feature type="compositionally biased region" description="Low complexity" evidence="4">
    <location>
        <begin position="734"/>
        <end position="747"/>
    </location>
</feature>
<dbReference type="SUPFAM" id="SSF57701">
    <property type="entry name" value="Zn2/Cys6 DNA-binding domain"/>
    <property type="match status" value="1"/>
</dbReference>
<evidence type="ECO:0000313" key="7">
    <source>
        <dbReference type="Proteomes" id="UP001285354"/>
    </source>
</evidence>
<sequence length="862" mass="96579">MSERDPLEGGSSPSAKHLKTEDPEKYSRAVREKLSKSSRTGQACDRCKKRKIKCDNNPGGCRPCRILGVHCQTTDRNNRRTAPRGYLNHLEQTNKQLEDRVRQLEAQLGQGQALNAGADDNNTEGYPEGAFNHRYGYQQPEAHPQAWTAANPYTPQGTDGATPQESSAFRAGPVVRAEPNAPSFLGVTSGESSFSSIKGTSLKIFHLTIDIEDFVSPDMDGPKGDIYSQLLNKSSQSLLQTVFNVNHRNTNVCLPERDDGFRMIEHYFQIFNPYMPILHKPTFMALATRMYDSSSFHPTPAETAMVYIVFAIMCFHYSLRKMELSDEDKERYNVRSNDYYHFSLSMFYHLVASKTLQAVQALTLICSHLRSFPKPGASWMVARSAMSAAIEIDLHRSVTNLRGDSEVSPLDVEMRKRIFWSLLTIEVTISGKMGYPMTFKIEDFDIEIPEPIADELLSEEGIDTSRTAKCNHEIGCQAMRLVVLFIELYSSIHAVRRNAATYVSTVTSLEARVLAWHNNLPLSLTQAQPNQTNQDRVFAIMPEMWMLEFRLLLRHPSVEMTDDEAFKAESLRICLECSKRMLSLVKQLRDLQSLDTTWYTVTVYVLAIATTLFATCKKSSLTEFEYKELKHDMAHWIMILKQQGRLLGSGDLLKNRVSHVILAIMRNLPQANQLAKPVNGNPPREPKPPLPRSSSLPTHINNIANYYDKDSVSTTSYLAGEQQKSHQQPRYSASEPYETYSESEPSSTLTFNAHPHTYTNYPATTDDATLLTGMSLQAQASQSHTDGSMQAPSFSAGQAEWAAWVMTGVQNVSTETGLDGTNAVLHLADCDPNNIGNHMQTHAGPMGSGQPPAASWPENYFP</sequence>
<proteinExistence type="predicted"/>
<feature type="coiled-coil region" evidence="3">
    <location>
        <begin position="87"/>
        <end position="114"/>
    </location>
</feature>
<dbReference type="InterPro" id="IPR007219">
    <property type="entry name" value="XnlR_reg_dom"/>
</dbReference>
<evidence type="ECO:0000256" key="1">
    <source>
        <dbReference type="ARBA" id="ARBA00022723"/>
    </source>
</evidence>
<dbReference type="Pfam" id="PF00172">
    <property type="entry name" value="Zn_clus"/>
    <property type="match status" value="1"/>
</dbReference>
<reference evidence="6" key="1">
    <citation type="submission" date="2023-06" db="EMBL/GenBank/DDBJ databases">
        <title>Draft genome of Marssonina rosae.</title>
        <authorList>
            <person name="Cheng Q."/>
        </authorList>
    </citation>
    <scope>NUCLEOTIDE SEQUENCE</scope>
    <source>
        <strain evidence="6">R4</strain>
    </source>
</reference>
<dbReference type="PANTHER" id="PTHR46910">
    <property type="entry name" value="TRANSCRIPTION FACTOR PDR1"/>
    <property type="match status" value="1"/>
</dbReference>
<feature type="domain" description="Zn(2)-C6 fungal-type" evidence="5">
    <location>
        <begin position="43"/>
        <end position="73"/>
    </location>
</feature>
<feature type="compositionally biased region" description="Basic and acidic residues" evidence="4">
    <location>
        <begin position="18"/>
        <end position="35"/>
    </location>
</feature>
<dbReference type="PROSITE" id="PS00463">
    <property type="entry name" value="ZN2_CY6_FUNGAL_1"/>
    <property type="match status" value="1"/>
</dbReference>
<dbReference type="CDD" id="cd00067">
    <property type="entry name" value="GAL4"/>
    <property type="match status" value="1"/>
</dbReference>
<feature type="region of interest" description="Disordered" evidence="4">
    <location>
        <begin position="842"/>
        <end position="862"/>
    </location>
</feature>
<dbReference type="EMBL" id="JAUBYV010000007">
    <property type="protein sequence ID" value="KAK2625515.1"/>
    <property type="molecule type" value="Genomic_DNA"/>
</dbReference>
<feature type="region of interest" description="Disordered" evidence="4">
    <location>
        <begin position="719"/>
        <end position="747"/>
    </location>
</feature>
<dbReference type="PROSITE" id="PS50048">
    <property type="entry name" value="ZN2_CY6_FUNGAL_2"/>
    <property type="match status" value="1"/>
</dbReference>
<dbReference type="GO" id="GO:0003677">
    <property type="term" value="F:DNA binding"/>
    <property type="evidence" value="ECO:0007669"/>
    <property type="project" value="InterPro"/>
</dbReference>
<accession>A0AAD9WBJ4</accession>
<dbReference type="GO" id="GO:0006351">
    <property type="term" value="P:DNA-templated transcription"/>
    <property type="evidence" value="ECO:0007669"/>
    <property type="project" value="InterPro"/>
</dbReference>
<protein>
    <recommendedName>
        <fullName evidence="5">Zn(2)-C6 fungal-type domain-containing protein</fullName>
    </recommendedName>
</protein>
<dbReference type="PANTHER" id="PTHR46910:SF4">
    <property type="entry name" value="ZN(2)-C6 FUNGAL-TYPE DOMAIN-CONTAINING PROTEIN"/>
    <property type="match status" value="1"/>
</dbReference>
<evidence type="ECO:0000313" key="6">
    <source>
        <dbReference type="EMBL" id="KAK2625515.1"/>
    </source>
</evidence>
<dbReference type="SMART" id="SM00066">
    <property type="entry name" value="GAL4"/>
    <property type="match status" value="1"/>
</dbReference>
<organism evidence="6 7">
    <name type="scientific">Diplocarpon rosae</name>
    <dbReference type="NCBI Taxonomy" id="946125"/>
    <lineage>
        <taxon>Eukaryota</taxon>
        <taxon>Fungi</taxon>
        <taxon>Dikarya</taxon>
        <taxon>Ascomycota</taxon>
        <taxon>Pezizomycotina</taxon>
        <taxon>Leotiomycetes</taxon>
        <taxon>Helotiales</taxon>
        <taxon>Drepanopezizaceae</taxon>
        <taxon>Diplocarpon</taxon>
    </lineage>
</organism>
<evidence type="ECO:0000256" key="4">
    <source>
        <dbReference type="SAM" id="MobiDB-lite"/>
    </source>
</evidence>
<dbReference type="InterPro" id="IPR050987">
    <property type="entry name" value="AtrR-like"/>
</dbReference>
<dbReference type="Pfam" id="PF04082">
    <property type="entry name" value="Fungal_trans"/>
    <property type="match status" value="1"/>
</dbReference>
<evidence type="ECO:0000259" key="5">
    <source>
        <dbReference type="PROSITE" id="PS50048"/>
    </source>
</evidence>
<dbReference type="GO" id="GO:0000981">
    <property type="term" value="F:DNA-binding transcription factor activity, RNA polymerase II-specific"/>
    <property type="evidence" value="ECO:0007669"/>
    <property type="project" value="InterPro"/>
</dbReference>
<dbReference type="Proteomes" id="UP001285354">
    <property type="component" value="Unassembled WGS sequence"/>
</dbReference>
<keyword evidence="3" id="KW-0175">Coiled coil</keyword>
<dbReference type="InterPro" id="IPR001138">
    <property type="entry name" value="Zn2Cys6_DnaBD"/>
</dbReference>